<organism evidence="1 2">
    <name type="scientific">Micromonospora haikouensis</name>
    <dbReference type="NCBI Taxonomy" id="686309"/>
    <lineage>
        <taxon>Bacteria</taxon>
        <taxon>Bacillati</taxon>
        <taxon>Actinomycetota</taxon>
        <taxon>Actinomycetes</taxon>
        <taxon>Micromonosporales</taxon>
        <taxon>Micromonosporaceae</taxon>
        <taxon>Micromonospora</taxon>
    </lineage>
</organism>
<evidence type="ECO:0000313" key="2">
    <source>
        <dbReference type="Proteomes" id="UP000032254"/>
    </source>
</evidence>
<name>A0A0D0X160_9ACTN</name>
<protein>
    <recommendedName>
        <fullName evidence="3">AAA+ ATPase domain-containing protein</fullName>
    </recommendedName>
</protein>
<sequence length="367" mass="39028">MIVDQVAGVPQAFRDFLDQRGLVYDARTQIDLLAASLGAQFLLFAGPSGTGKSTAARVLSDFFSQSRCHAVIDTRPAWTSSEDLVGQYSVFAGAFVNGPVTQDLMRLHENSSGTPVITVEEANLSPMEAYLGPVITAASAIAFESLRWPLHHHGTNAGGVPTKVQLHRFPRVFGTVNVDSTAQAPAPKVSGRACVVLLEPPDIDYVLRSTDAIVPPPPRSIEPPGAALFGDPTLAWSSYLTMGDSDRFAAALRPLLTVVAEEAGRGTNIVSPRDIQRCVLYMAWHVPLAEAALAGGLLPGHTDMESAENSLLHFVLPGLSSEQFGRVLPSLLAATTEGGLLYRRLTKLAAGGESLFGVSPDFWASLS</sequence>
<keyword evidence="2" id="KW-1185">Reference proteome</keyword>
<dbReference type="EMBL" id="JXSX01000001">
    <property type="protein sequence ID" value="KIR64604.1"/>
    <property type="molecule type" value="Genomic_DNA"/>
</dbReference>
<dbReference type="SUPFAM" id="SSF52540">
    <property type="entry name" value="P-loop containing nucleoside triphosphate hydrolases"/>
    <property type="match status" value="1"/>
</dbReference>
<comment type="caution">
    <text evidence="1">The sequence shown here is derived from an EMBL/GenBank/DDBJ whole genome shotgun (WGS) entry which is preliminary data.</text>
</comment>
<dbReference type="Proteomes" id="UP000032254">
    <property type="component" value="Unassembled WGS sequence"/>
</dbReference>
<dbReference type="RefSeq" id="WP_043961274.1">
    <property type="nucleotide sequence ID" value="NZ_JXSX01000001.1"/>
</dbReference>
<accession>A0A0D0X160</accession>
<gene>
    <name evidence="1" type="ORF">TK50_02860</name>
</gene>
<dbReference type="GeneID" id="301303115"/>
<dbReference type="AlphaFoldDB" id="A0A0D0X160"/>
<dbReference type="InterPro" id="IPR027417">
    <property type="entry name" value="P-loop_NTPase"/>
</dbReference>
<evidence type="ECO:0008006" key="3">
    <source>
        <dbReference type="Google" id="ProtNLM"/>
    </source>
</evidence>
<dbReference type="OrthoDB" id="5077716at2"/>
<dbReference type="Gene3D" id="3.40.50.300">
    <property type="entry name" value="P-loop containing nucleotide triphosphate hydrolases"/>
    <property type="match status" value="1"/>
</dbReference>
<reference evidence="1 2" key="1">
    <citation type="submission" date="2015-01" db="EMBL/GenBank/DDBJ databases">
        <title>Sequencing and annotation of Micromonospora carbonacea strain JXNU-1 genome.</title>
        <authorList>
            <person name="Long Z."/>
            <person name="Huang Y."/>
            <person name="Jiang Y."/>
        </authorList>
    </citation>
    <scope>NUCLEOTIDE SEQUENCE [LARGE SCALE GENOMIC DNA]</scope>
    <source>
        <strain evidence="1 2">JXNU-1</strain>
    </source>
</reference>
<dbReference type="PATRIC" id="fig|47853.6.peg.613"/>
<evidence type="ECO:0000313" key="1">
    <source>
        <dbReference type="EMBL" id="KIR64604.1"/>
    </source>
</evidence>
<proteinExistence type="predicted"/>